<sequence length="757" mass="84961">MKLKLSVLAATVLSSGMLCMNSAASGPDGEGVSRYVDPFIGTTNFGTTNPGAVCPNGLMSVSPFNVMGSELNAWDKDSRWWSTPYTFENKFFTGFSHVNLSGVGCPELGALLTMPSAGPLQVDYHIYGSEYTDEHAEPGYYTNVLTSYGIKTEVTATPRTSAERYTFPGGEGHILLNLGEGLTNETGAMVRKVSDTEIEGMRLLGTFCYNPQAVFPVYFVMRVSKAPKASGFWKKQRPMTGVEAEWTPDNGKYKLYTRYGRELAGDDIGYWFSFDTEEGEQIQVQMGVSFVSTENARENLDAEQEGFDFDAVRSRAAAQWERDLSKIRVQGGTDAQKTVFYTGLYHALIHPNILNDVNGEYPLMESDGVGKVPEGENRYTVFSLWDTYRNLHQLMTLLYPDRQLDMVRSMIGIYEEWGWMPKWELYGRETFTMEGDPAIPVIADTWFKGLKDFDIETAYQAFVKSATTPGAQNRMRPDIDPYIERGYIPLGVFAADLSGDNAVSHALEYYIADHALSLLADSLGHSGDAERFREASLGYRHYYCPEYGTLRPLNMDGTFYSPFNPRQGENFETAPGFHEGSAWNYTFYVPHDVQGLAKLMGGKKKFVDKLQMVFDEGLYDPANEPDIAYPYLFSYFKGEEWRTQKTVKELLEKYYRPEPDGIPGNDDTGTMSAWAVFSMMGFYPDCPGEPHYTLTAPAFDRVEIELDPEYYGTESLVIEKEGDGYIKGVTLGGKPFRGFRIGHHEMLGGGRLVFDCR</sequence>
<name>A0A9D9IGZ9_9BACT</name>
<reference evidence="7" key="1">
    <citation type="submission" date="2020-10" db="EMBL/GenBank/DDBJ databases">
        <authorList>
            <person name="Gilroy R."/>
        </authorList>
    </citation>
    <scope>NUCLEOTIDE SEQUENCE</scope>
    <source>
        <strain evidence="7">B2-22910</strain>
    </source>
</reference>
<dbReference type="InterPro" id="IPR005887">
    <property type="entry name" value="GH92_a_mannosidase_put"/>
</dbReference>
<organism evidence="7 8">
    <name type="scientific">Candidatus Cryptobacteroides faecavium</name>
    <dbReference type="NCBI Taxonomy" id="2840762"/>
    <lineage>
        <taxon>Bacteria</taxon>
        <taxon>Pseudomonadati</taxon>
        <taxon>Bacteroidota</taxon>
        <taxon>Bacteroidia</taxon>
        <taxon>Bacteroidales</taxon>
        <taxon>Candidatus Cryptobacteroides</taxon>
    </lineage>
</organism>
<reference evidence="7" key="2">
    <citation type="journal article" date="2021" name="PeerJ">
        <title>Extensive microbial diversity within the chicken gut microbiome revealed by metagenomics and culture.</title>
        <authorList>
            <person name="Gilroy R."/>
            <person name="Ravi A."/>
            <person name="Getino M."/>
            <person name="Pursley I."/>
            <person name="Horton D.L."/>
            <person name="Alikhan N.F."/>
            <person name="Baker D."/>
            <person name="Gharbi K."/>
            <person name="Hall N."/>
            <person name="Watson M."/>
            <person name="Adriaenssens E.M."/>
            <person name="Foster-Nyarko E."/>
            <person name="Jarju S."/>
            <person name="Secka A."/>
            <person name="Antonio M."/>
            <person name="Oren A."/>
            <person name="Chaudhuri R.R."/>
            <person name="La Ragione R."/>
            <person name="Hildebrand F."/>
            <person name="Pallen M.J."/>
        </authorList>
    </citation>
    <scope>NUCLEOTIDE SEQUENCE</scope>
    <source>
        <strain evidence="7">B2-22910</strain>
    </source>
</reference>
<dbReference type="PANTHER" id="PTHR12143">
    <property type="entry name" value="PEPTIDE N-GLYCANASE PNGASE -RELATED"/>
    <property type="match status" value="1"/>
</dbReference>
<dbReference type="Gene3D" id="1.20.1050.60">
    <property type="entry name" value="alpha-1,2-mannosidase"/>
    <property type="match status" value="1"/>
</dbReference>
<evidence type="ECO:0000259" key="6">
    <source>
        <dbReference type="Pfam" id="PF17678"/>
    </source>
</evidence>
<dbReference type="GO" id="GO:0016798">
    <property type="term" value="F:hydrolase activity, acting on glycosyl bonds"/>
    <property type="evidence" value="ECO:0007669"/>
    <property type="project" value="UniProtKB-KW"/>
</dbReference>
<dbReference type="AlphaFoldDB" id="A0A9D9IGZ9"/>
<dbReference type="Gene3D" id="1.20.1610.10">
    <property type="entry name" value="alpha-1,2-mannosidases domains"/>
    <property type="match status" value="1"/>
</dbReference>
<dbReference type="Gene3D" id="2.70.98.10">
    <property type="match status" value="1"/>
</dbReference>
<feature type="signal peptide" evidence="4">
    <location>
        <begin position="1"/>
        <end position="25"/>
    </location>
</feature>
<dbReference type="FunFam" id="1.20.1050.60:FF:000001">
    <property type="entry name" value="Putative alpha-1,2-mannosidase"/>
    <property type="match status" value="1"/>
</dbReference>
<dbReference type="Pfam" id="PF07971">
    <property type="entry name" value="Glyco_hydro_92"/>
    <property type="match status" value="1"/>
</dbReference>
<feature type="domain" description="Glycosyl hydrolase family 92 N-terminal" evidence="6">
    <location>
        <begin position="35"/>
        <end position="289"/>
    </location>
</feature>
<dbReference type="PANTHER" id="PTHR12143:SF39">
    <property type="entry name" value="SECRETED PROTEIN"/>
    <property type="match status" value="1"/>
</dbReference>
<dbReference type="GO" id="GO:0005975">
    <property type="term" value="P:carbohydrate metabolic process"/>
    <property type="evidence" value="ECO:0007669"/>
    <property type="project" value="InterPro"/>
</dbReference>
<accession>A0A9D9IGZ9</accession>
<dbReference type="InterPro" id="IPR050883">
    <property type="entry name" value="PNGase"/>
</dbReference>
<evidence type="ECO:0000256" key="2">
    <source>
        <dbReference type="ARBA" id="ARBA00011245"/>
    </source>
</evidence>
<dbReference type="GO" id="GO:0030246">
    <property type="term" value="F:carbohydrate binding"/>
    <property type="evidence" value="ECO:0007669"/>
    <property type="project" value="InterPro"/>
</dbReference>
<dbReference type="InterPro" id="IPR041371">
    <property type="entry name" value="GH92_N"/>
</dbReference>
<protein>
    <submittedName>
        <fullName evidence="7">GH92 family glycosyl hydrolase</fullName>
        <ecNumber evidence="7">3.2.1.-</ecNumber>
    </submittedName>
</protein>
<dbReference type="GO" id="GO:0005829">
    <property type="term" value="C:cytosol"/>
    <property type="evidence" value="ECO:0007669"/>
    <property type="project" value="TreeGrafter"/>
</dbReference>
<evidence type="ECO:0000256" key="3">
    <source>
        <dbReference type="ARBA" id="ARBA00022837"/>
    </source>
</evidence>
<keyword evidence="7" id="KW-0326">Glycosidase</keyword>
<evidence type="ECO:0000256" key="1">
    <source>
        <dbReference type="ARBA" id="ARBA00001913"/>
    </source>
</evidence>
<keyword evidence="7" id="KW-0378">Hydrolase</keyword>
<evidence type="ECO:0000259" key="5">
    <source>
        <dbReference type="Pfam" id="PF07971"/>
    </source>
</evidence>
<comment type="cofactor">
    <cofactor evidence="1">
        <name>Ca(2+)</name>
        <dbReference type="ChEBI" id="CHEBI:29108"/>
    </cofactor>
</comment>
<gene>
    <name evidence="7" type="ORF">IAB82_09420</name>
</gene>
<dbReference type="SUPFAM" id="SSF48208">
    <property type="entry name" value="Six-hairpin glycosidases"/>
    <property type="match status" value="1"/>
</dbReference>
<dbReference type="GO" id="GO:0000224">
    <property type="term" value="F:peptide-N4-(N-acetyl-beta-glucosaminyl)asparagine amidase activity"/>
    <property type="evidence" value="ECO:0007669"/>
    <property type="project" value="TreeGrafter"/>
</dbReference>
<feature type="domain" description="Glycosyl hydrolase family 92" evidence="5">
    <location>
        <begin position="295"/>
        <end position="755"/>
    </location>
</feature>
<dbReference type="EC" id="3.2.1.-" evidence="7"/>
<dbReference type="Proteomes" id="UP000823603">
    <property type="component" value="Unassembled WGS sequence"/>
</dbReference>
<keyword evidence="3" id="KW-0106">Calcium</keyword>
<dbReference type="NCBIfam" id="TIGR01180">
    <property type="entry name" value="aman2_put"/>
    <property type="match status" value="1"/>
</dbReference>
<dbReference type="Gene3D" id="3.30.2080.10">
    <property type="entry name" value="GH92 mannosidase domain"/>
    <property type="match status" value="1"/>
</dbReference>
<proteinExistence type="predicted"/>
<evidence type="ECO:0000256" key="4">
    <source>
        <dbReference type="SAM" id="SignalP"/>
    </source>
</evidence>
<dbReference type="EMBL" id="JADIMB010000139">
    <property type="protein sequence ID" value="MBO8471990.1"/>
    <property type="molecule type" value="Genomic_DNA"/>
</dbReference>
<feature type="chain" id="PRO_5039176138" evidence="4">
    <location>
        <begin position="26"/>
        <end position="757"/>
    </location>
</feature>
<evidence type="ECO:0000313" key="8">
    <source>
        <dbReference type="Proteomes" id="UP000823603"/>
    </source>
</evidence>
<comment type="subunit">
    <text evidence="2">Monomer.</text>
</comment>
<dbReference type="InterPro" id="IPR008928">
    <property type="entry name" value="6-hairpin_glycosidase_sf"/>
</dbReference>
<evidence type="ECO:0000313" key="7">
    <source>
        <dbReference type="EMBL" id="MBO8471990.1"/>
    </source>
</evidence>
<dbReference type="InterPro" id="IPR014718">
    <property type="entry name" value="GH-type_carb-bd"/>
</dbReference>
<dbReference type="Pfam" id="PF17678">
    <property type="entry name" value="Glyco_hydro_92N"/>
    <property type="match status" value="1"/>
</dbReference>
<keyword evidence="4" id="KW-0732">Signal</keyword>
<dbReference type="GO" id="GO:0006516">
    <property type="term" value="P:glycoprotein catabolic process"/>
    <property type="evidence" value="ECO:0007669"/>
    <property type="project" value="TreeGrafter"/>
</dbReference>
<dbReference type="InterPro" id="IPR012939">
    <property type="entry name" value="Glyco_hydro_92"/>
</dbReference>
<comment type="caution">
    <text evidence="7">The sequence shown here is derived from an EMBL/GenBank/DDBJ whole genome shotgun (WGS) entry which is preliminary data.</text>
</comment>